<accession>A0A0U9H550</accession>
<dbReference type="RefSeq" id="WP_058949910.1">
    <property type="nucleotide sequence ID" value="NZ_BBXV01000016.1"/>
</dbReference>
<reference evidence="2" key="1">
    <citation type="submission" date="2015-07" db="EMBL/GenBank/DDBJ databases">
        <title>Draft Genome Sequence of Oceanobacillus picturae Heshi-B3 that Was Isolated from Fermented Rice Bran with Aging Salted Mackerel, Which Was Named Heshiko as Traditional Fermented Seafood in Japan.</title>
        <authorList>
            <person name="Akuzawa S."/>
            <person name="Nakagawa J."/>
            <person name="Kanekatsu T."/>
            <person name="Kanesaki Y."/>
            <person name="Suzuki T."/>
        </authorList>
    </citation>
    <scope>NUCLEOTIDE SEQUENCE [LARGE SCALE GENOMIC DNA]</scope>
    <source>
        <strain evidence="2">Heshi-B3</strain>
    </source>
</reference>
<dbReference type="AlphaFoldDB" id="A0A0U9H550"/>
<proteinExistence type="predicted"/>
<dbReference type="OrthoDB" id="9902294at2"/>
<evidence type="ECO:0000313" key="1">
    <source>
        <dbReference type="EMBL" id="GAQ17615.1"/>
    </source>
</evidence>
<sequence length="115" mass="13484">MEIHNLENLNGDTRNFRGFKLIKPEVGSLIRVIRDQSNPVSVNKAYVYNNLSMDRVYEVFMVFNEFEVFIKDDKDITVRLTKSLYQVVEEISDKEIKSFTDLISVLKSFDNVIKK</sequence>
<gene>
    <name evidence="1" type="ORF">OPHB3_1540</name>
</gene>
<dbReference type="EMBL" id="BBXV01000016">
    <property type="protein sequence ID" value="GAQ17615.1"/>
    <property type="molecule type" value="Genomic_DNA"/>
</dbReference>
<organism evidence="1 2">
    <name type="scientific">Oceanobacillus picturae</name>
    <dbReference type="NCBI Taxonomy" id="171693"/>
    <lineage>
        <taxon>Bacteria</taxon>
        <taxon>Bacillati</taxon>
        <taxon>Bacillota</taxon>
        <taxon>Bacilli</taxon>
        <taxon>Bacillales</taxon>
        <taxon>Bacillaceae</taxon>
        <taxon>Oceanobacillus</taxon>
    </lineage>
</organism>
<comment type="caution">
    <text evidence="1">The sequence shown here is derived from an EMBL/GenBank/DDBJ whole genome shotgun (WGS) entry which is preliminary data.</text>
</comment>
<dbReference type="Proteomes" id="UP000052946">
    <property type="component" value="Unassembled WGS sequence"/>
</dbReference>
<name>A0A0U9H550_9BACI</name>
<protein>
    <submittedName>
        <fullName evidence="1">ABC transporter</fullName>
    </submittedName>
</protein>
<reference evidence="1 2" key="2">
    <citation type="journal article" date="2016" name="Genome Announc.">
        <title>Draft Genome Sequence of Oceanobacillus picturae Heshi-B3, Isolated from Fermented Rice Bran in a Traditional Japanese Seafood Dish.</title>
        <authorList>
            <person name="Akuzawa S."/>
            <person name="Nagaoka J."/>
            <person name="Kanekatsu M."/>
            <person name="Kanesaki Y."/>
            <person name="Suzuki T."/>
        </authorList>
    </citation>
    <scope>NUCLEOTIDE SEQUENCE [LARGE SCALE GENOMIC DNA]</scope>
    <source>
        <strain evidence="1 2">Heshi-B3</strain>
    </source>
</reference>
<evidence type="ECO:0000313" key="2">
    <source>
        <dbReference type="Proteomes" id="UP000052946"/>
    </source>
</evidence>